<gene>
    <name evidence="1" type="ORF">HZY93_05455</name>
</gene>
<reference evidence="1 2" key="1">
    <citation type="submission" date="2020-07" db="EMBL/GenBank/DDBJ databases">
        <title>MOT database genomes.</title>
        <authorList>
            <person name="Joseph S."/>
            <person name="Aduse-Opoku J."/>
            <person name="Hashim A."/>
            <person name="Wade W."/>
            <person name="Curtis M."/>
        </authorList>
    </citation>
    <scope>NUCLEOTIDE SEQUENCE [LARGE SCALE GENOMIC DNA]</scope>
    <source>
        <strain evidence="1 2">CCW311</strain>
    </source>
</reference>
<dbReference type="InterPro" id="IPR010861">
    <property type="entry name" value="DUF1492"/>
</dbReference>
<dbReference type="AlphaFoldDB" id="A0A7Z0LDN5"/>
<name>A0A7Z0LDN5_9STRE</name>
<accession>A0A7Z0LDN5</accession>
<sequence length="135" mass="15854">MTDIKKRLNRLKKIPERLQEIKREIEYLESSISSQRFENLPRNNSNRNTAEDRTINTIDRLPELKVEFKACLDEQKEMTQGIESLSDPLDNMVIRLFYINGNSWDEVARSLRVAKSTLQRSRTRAMKELEELLGG</sequence>
<keyword evidence="2" id="KW-1185">Reference proteome</keyword>
<dbReference type="Proteomes" id="UP000563349">
    <property type="component" value="Unassembled WGS sequence"/>
</dbReference>
<dbReference type="EMBL" id="JACBYG010000059">
    <property type="protein sequence ID" value="NYS49413.1"/>
    <property type="molecule type" value="Genomic_DNA"/>
</dbReference>
<dbReference type="RefSeq" id="WP_179923991.1">
    <property type="nucleotide sequence ID" value="NZ_CP128228.1"/>
</dbReference>
<organism evidence="1 2">
    <name type="scientific">Streptococcus danieliae</name>
    <dbReference type="NCBI Taxonomy" id="747656"/>
    <lineage>
        <taxon>Bacteria</taxon>
        <taxon>Bacillati</taxon>
        <taxon>Bacillota</taxon>
        <taxon>Bacilli</taxon>
        <taxon>Lactobacillales</taxon>
        <taxon>Streptococcaceae</taxon>
        <taxon>Streptococcus</taxon>
    </lineage>
</organism>
<protein>
    <submittedName>
        <fullName evidence="1">Sigma-70 family RNA polymerase sigma factor</fullName>
    </submittedName>
</protein>
<dbReference type="Pfam" id="PF07374">
    <property type="entry name" value="DUF1492"/>
    <property type="match status" value="1"/>
</dbReference>
<proteinExistence type="predicted"/>
<evidence type="ECO:0000313" key="1">
    <source>
        <dbReference type="EMBL" id="NYS49413.1"/>
    </source>
</evidence>
<dbReference type="InterPro" id="IPR013324">
    <property type="entry name" value="RNA_pol_sigma_r3/r4-like"/>
</dbReference>
<evidence type="ECO:0000313" key="2">
    <source>
        <dbReference type="Proteomes" id="UP000563349"/>
    </source>
</evidence>
<dbReference type="Gene3D" id="1.10.10.10">
    <property type="entry name" value="Winged helix-like DNA-binding domain superfamily/Winged helix DNA-binding domain"/>
    <property type="match status" value="1"/>
</dbReference>
<dbReference type="InterPro" id="IPR036388">
    <property type="entry name" value="WH-like_DNA-bd_sf"/>
</dbReference>
<comment type="caution">
    <text evidence="1">The sequence shown here is derived from an EMBL/GenBank/DDBJ whole genome shotgun (WGS) entry which is preliminary data.</text>
</comment>
<dbReference type="SUPFAM" id="SSF88659">
    <property type="entry name" value="Sigma3 and sigma4 domains of RNA polymerase sigma factors"/>
    <property type="match status" value="1"/>
</dbReference>